<keyword evidence="3" id="KW-0963">Cytoplasm</keyword>
<dbReference type="GO" id="GO:0005524">
    <property type="term" value="F:ATP binding"/>
    <property type="evidence" value="ECO:0007669"/>
    <property type="project" value="UniProtKB-KW"/>
</dbReference>
<accession>A0A0H5NVK6</accession>
<dbReference type="NCBIfam" id="TIGR03922">
    <property type="entry name" value="T7SS_EccA"/>
    <property type="match status" value="1"/>
</dbReference>
<dbReference type="Gene3D" id="1.10.8.60">
    <property type="match status" value="1"/>
</dbReference>
<organism evidence="8 9">
    <name type="scientific">Nocardia farcinica</name>
    <dbReference type="NCBI Taxonomy" id="37329"/>
    <lineage>
        <taxon>Bacteria</taxon>
        <taxon>Bacillati</taxon>
        <taxon>Actinomycetota</taxon>
        <taxon>Actinomycetes</taxon>
        <taxon>Mycobacteriales</taxon>
        <taxon>Nocardiaceae</taxon>
        <taxon>Nocardia</taxon>
    </lineage>
</organism>
<dbReference type="EMBL" id="LN868938">
    <property type="protein sequence ID" value="CRY79049.1"/>
    <property type="molecule type" value="Genomic_DNA"/>
</dbReference>
<evidence type="ECO:0000259" key="7">
    <source>
        <dbReference type="SMART" id="SM00382"/>
    </source>
</evidence>
<dbReference type="Pfam" id="PF00004">
    <property type="entry name" value="AAA"/>
    <property type="match status" value="1"/>
</dbReference>
<keyword evidence="5" id="KW-0067">ATP-binding</keyword>
<proteinExistence type="inferred from homology"/>
<dbReference type="InterPro" id="IPR027417">
    <property type="entry name" value="P-loop_NTPase"/>
</dbReference>
<evidence type="ECO:0000313" key="9">
    <source>
        <dbReference type="Proteomes" id="UP000057820"/>
    </source>
</evidence>
<dbReference type="Pfam" id="PF17866">
    <property type="entry name" value="AAA_lid_6"/>
    <property type="match status" value="1"/>
</dbReference>
<dbReference type="InterPro" id="IPR041627">
    <property type="entry name" value="AAA_lid_6"/>
</dbReference>
<dbReference type="FunFam" id="3.40.50.300:FF:000216">
    <property type="entry name" value="Type VII secretion ATPase EccA"/>
    <property type="match status" value="1"/>
</dbReference>
<dbReference type="Gene3D" id="3.40.50.300">
    <property type="entry name" value="P-loop containing nucleotide triphosphate hydrolases"/>
    <property type="match status" value="1"/>
</dbReference>
<feature type="domain" description="AAA+ ATPase" evidence="7">
    <location>
        <begin position="355"/>
        <end position="496"/>
    </location>
</feature>
<dbReference type="InterPro" id="IPR049078">
    <property type="entry name" value="T7SS_EccA1-like_N"/>
</dbReference>
<evidence type="ECO:0000256" key="3">
    <source>
        <dbReference type="ARBA" id="ARBA00022490"/>
    </source>
</evidence>
<dbReference type="PROSITE" id="PS50005">
    <property type="entry name" value="TPR"/>
    <property type="match status" value="1"/>
</dbReference>
<feature type="repeat" description="TPR" evidence="6">
    <location>
        <begin position="226"/>
        <end position="259"/>
    </location>
</feature>
<dbReference type="SMART" id="SM00382">
    <property type="entry name" value="AAA"/>
    <property type="match status" value="1"/>
</dbReference>
<sequence length="613" mass="66895">MSGNRQAQRAFDAGVLSLGLTIDGQESTRDLEYAKLAFQRATEWDPTMCDAWLGRAAAGEVTGEVLHNLYKTSTTTLFREQRRLGLPPRALSGRFLSGLYIDYPLASYTEIWLAKAAHLISEKEFGEAEQVLDELAEHRRRVSTPEPERVADDRICAYVRGVLHFTTQRWPDVMSVLAGSAEWDDPYLAAGAHVMVGTACAQLGLFGEAIRRLEQAEAGPIPAARTTAMYSRGLCLRETGEEDKAQALFEKVYSQSPDFAANTAAMRDRTYRITVTTKEVIDARTDKWDPASAPSAEQMRNADAEDRAKKILAEARAELDRQIGLESVKTQVAKLQATAQLAKIRAEKGMASVPRGNHLAFTGPPGTGKTTIARVVAKIYCGVGLLETDKVVEAKRMDFVGQHLGSTAIKTDKLIDSAMDGVLFIDEAYTLIQTGLSGGDAFGREAVDTLLARMENDRDRLVVIIAGYDGEIDRLLAANDGLASRFAKRLQFPSYTPTELGQIGKLIASSRDSELSDEALALLEQACDGLYHSERIDQSGQPRRGIDLAGNGRFVRNVIEAAEEEREFRLANDDSLDLSTVDASVLMRIEAADMRAALAGVLSSLGVTDLPTA</sequence>
<dbReference type="PANTHER" id="PTHR43392:SF2">
    <property type="entry name" value="AAA-TYPE ATPASE FAMILY PROTEIN _ ANKYRIN REPEAT FAMILY PROTEIN"/>
    <property type="match status" value="1"/>
</dbReference>
<evidence type="ECO:0000313" key="8">
    <source>
        <dbReference type="EMBL" id="CRY79049.1"/>
    </source>
</evidence>
<dbReference type="Proteomes" id="UP000057820">
    <property type="component" value="Chromosome 1"/>
</dbReference>
<keyword evidence="6" id="KW-0802">TPR repeat</keyword>
<dbReference type="PANTHER" id="PTHR43392">
    <property type="entry name" value="AAA-TYPE ATPASE FAMILY PROTEIN / ANKYRIN REPEAT FAMILY PROTEIN"/>
    <property type="match status" value="1"/>
</dbReference>
<comment type="subcellular location">
    <subcellularLocation>
        <location evidence="1">Cytoplasm</location>
    </subcellularLocation>
</comment>
<dbReference type="InterPro" id="IPR019734">
    <property type="entry name" value="TPR_rpt"/>
</dbReference>
<keyword evidence="4" id="KW-0547">Nucleotide-binding</keyword>
<dbReference type="GO" id="GO:0016887">
    <property type="term" value="F:ATP hydrolysis activity"/>
    <property type="evidence" value="ECO:0007669"/>
    <property type="project" value="InterPro"/>
</dbReference>
<evidence type="ECO:0000256" key="5">
    <source>
        <dbReference type="ARBA" id="ARBA00022840"/>
    </source>
</evidence>
<dbReference type="InterPro" id="IPR003959">
    <property type="entry name" value="ATPase_AAA_core"/>
</dbReference>
<name>A0A0H5NVK6_NOCFR</name>
<dbReference type="InterPro" id="IPR050773">
    <property type="entry name" value="CbxX/CfxQ_RuBisCO_ESX"/>
</dbReference>
<dbReference type="InterPro" id="IPR011990">
    <property type="entry name" value="TPR-like_helical_dom_sf"/>
</dbReference>
<protein>
    <submittedName>
        <fullName evidence="8">Type VII secretion system protein EccA1</fullName>
    </submittedName>
</protein>
<reference evidence="9" key="1">
    <citation type="submission" date="2015-03" db="EMBL/GenBank/DDBJ databases">
        <authorList>
            <consortium name="Pathogen Informatics"/>
        </authorList>
    </citation>
    <scope>NUCLEOTIDE SEQUENCE [LARGE SCALE GENOMIC DNA]</scope>
    <source>
        <strain evidence="9">NCTC11134</strain>
    </source>
</reference>
<evidence type="ECO:0000256" key="1">
    <source>
        <dbReference type="ARBA" id="ARBA00004496"/>
    </source>
</evidence>
<dbReference type="SUPFAM" id="SSF52540">
    <property type="entry name" value="P-loop containing nucleoside triphosphate hydrolases"/>
    <property type="match status" value="1"/>
</dbReference>
<evidence type="ECO:0000256" key="4">
    <source>
        <dbReference type="ARBA" id="ARBA00022741"/>
    </source>
</evidence>
<dbReference type="InterPro" id="IPR003593">
    <property type="entry name" value="AAA+_ATPase"/>
</dbReference>
<comment type="similarity">
    <text evidence="2">Belongs to the CbxX/CfxQ family.</text>
</comment>
<dbReference type="Gene3D" id="1.25.40.10">
    <property type="entry name" value="Tetratricopeptide repeat domain"/>
    <property type="match status" value="1"/>
</dbReference>
<dbReference type="CDD" id="cd00009">
    <property type="entry name" value="AAA"/>
    <property type="match status" value="1"/>
</dbReference>
<dbReference type="RefSeq" id="WP_060593114.1">
    <property type="nucleotide sequence ID" value="NZ_CP031418.1"/>
</dbReference>
<dbReference type="AlphaFoldDB" id="A0A0H5NVK6"/>
<dbReference type="PRINTS" id="PR00819">
    <property type="entry name" value="CBXCFQXSUPER"/>
</dbReference>
<dbReference type="Pfam" id="PF21545">
    <property type="entry name" value="T7SS_EccA1_N"/>
    <property type="match status" value="1"/>
</dbReference>
<evidence type="ECO:0000256" key="6">
    <source>
        <dbReference type="PROSITE-ProRule" id="PRU00339"/>
    </source>
</evidence>
<gene>
    <name evidence="8" type="primary">eccA1</name>
    <name evidence="8" type="ORF">ERS450000_03292</name>
</gene>
<dbReference type="GO" id="GO:0005737">
    <property type="term" value="C:cytoplasm"/>
    <property type="evidence" value="ECO:0007669"/>
    <property type="project" value="UniProtKB-SubCell"/>
</dbReference>
<dbReference type="InterPro" id="IPR023835">
    <property type="entry name" value="T7SS_EccA"/>
</dbReference>
<dbReference type="SUPFAM" id="SSF48452">
    <property type="entry name" value="TPR-like"/>
    <property type="match status" value="1"/>
</dbReference>
<evidence type="ECO:0000256" key="2">
    <source>
        <dbReference type="ARBA" id="ARBA00010378"/>
    </source>
</evidence>
<dbReference type="InterPro" id="IPR000641">
    <property type="entry name" value="CbxX/CfxQ"/>
</dbReference>
<dbReference type="KEGG" id="nfr:ERS450000_03292"/>